<dbReference type="EMBL" id="JACRDE010000046">
    <property type="protein sequence ID" value="MBI5248155.1"/>
    <property type="molecule type" value="Genomic_DNA"/>
</dbReference>
<dbReference type="InterPro" id="IPR019284">
    <property type="entry name" value="RP532"/>
</dbReference>
<evidence type="ECO:0000256" key="2">
    <source>
        <dbReference type="SAM" id="Phobius"/>
    </source>
</evidence>
<feature type="compositionally biased region" description="Polar residues" evidence="1">
    <location>
        <begin position="20"/>
        <end position="32"/>
    </location>
</feature>
<accession>A0A9D6UZY5</accession>
<dbReference type="AlphaFoldDB" id="A0A9D6UZY5"/>
<dbReference type="Proteomes" id="UP000807825">
    <property type="component" value="Unassembled WGS sequence"/>
</dbReference>
<reference evidence="3" key="1">
    <citation type="submission" date="2020-07" db="EMBL/GenBank/DDBJ databases">
        <title>Huge and variable diversity of episymbiotic CPR bacteria and DPANN archaea in groundwater ecosystems.</title>
        <authorList>
            <person name="He C.Y."/>
            <person name="Keren R."/>
            <person name="Whittaker M."/>
            <person name="Farag I.F."/>
            <person name="Doudna J."/>
            <person name="Cate J.H.D."/>
            <person name="Banfield J.F."/>
        </authorList>
    </citation>
    <scope>NUCLEOTIDE SEQUENCE</scope>
    <source>
        <strain evidence="3">NC_groundwater_1664_Pr3_B-0.1um_52_9</strain>
    </source>
</reference>
<feature type="transmembrane region" description="Helical" evidence="2">
    <location>
        <begin position="96"/>
        <end position="119"/>
    </location>
</feature>
<keyword evidence="2" id="KW-0812">Transmembrane</keyword>
<evidence type="ECO:0000313" key="4">
    <source>
        <dbReference type="Proteomes" id="UP000807825"/>
    </source>
</evidence>
<keyword evidence="2" id="KW-0472">Membrane</keyword>
<feature type="compositionally biased region" description="Basic and acidic residues" evidence="1">
    <location>
        <begin position="1"/>
        <end position="13"/>
    </location>
</feature>
<feature type="transmembrane region" description="Helical" evidence="2">
    <location>
        <begin position="125"/>
        <end position="145"/>
    </location>
</feature>
<comment type="caution">
    <text evidence="3">The sequence shown here is derived from an EMBL/GenBank/DDBJ whole genome shotgun (WGS) entry which is preliminary data.</text>
</comment>
<evidence type="ECO:0000313" key="3">
    <source>
        <dbReference type="EMBL" id="MBI5248155.1"/>
    </source>
</evidence>
<feature type="region of interest" description="Disordered" evidence="1">
    <location>
        <begin position="1"/>
        <end position="32"/>
    </location>
</feature>
<evidence type="ECO:0000256" key="1">
    <source>
        <dbReference type="SAM" id="MobiDB-lite"/>
    </source>
</evidence>
<protein>
    <submittedName>
        <fullName evidence="3">DUF2335 domain-containing protein</fullName>
    </submittedName>
</protein>
<name>A0A9D6UZY5_9BACT</name>
<sequence length="171" mass="19060">MKKNEQKRGDNKSLPEAQKSETTLRNSHEAQQQGAVIRAGLIERFKGPIPPPEILAKYDQVLPGAADRILAMAERQAIHRQSLEQTVIKSDKWHSFAGLVLGFVIALIFGVGGIYLLAHGHSTDGLVAMLTPLGIMVGGFLYTDWYRRKERAERSQTEVERPEKQLSLPFG</sequence>
<proteinExistence type="predicted"/>
<gene>
    <name evidence="3" type="ORF">HY912_01560</name>
</gene>
<organism evidence="3 4">
    <name type="scientific">Desulfomonile tiedjei</name>
    <dbReference type="NCBI Taxonomy" id="2358"/>
    <lineage>
        <taxon>Bacteria</taxon>
        <taxon>Pseudomonadati</taxon>
        <taxon>Thermodesulfobacteriota</taxon>
        <taxon>Desulfomonilia</taxon>
        <taxon>Desulfomonilales</taxon>
        <taxon>Desulfomonilaceae</taxon>
        <taxon>Desulfomonile</taxon>
    </lineage>
</organism>
<dbReference type="Pfam" id="PF10097">
    <property type="entry name" value="DUF2335"/>
    <property type="match status" value="1"/>
</dbReference>
<keyword evidence="2" id="KW-1133">Transmembrane helix</keyword>